<dbReference type="EMBL" id="JASCZI010214042">
    <property type="protein sequence ID" value="MED6201822.1"/>
    <property type="molecule type" value="Genomic_DNA"/>
</dbReference>
<dbReference type="Proteomes" id="UP001341840">
    <property type="component" value="Unassembled WGS sequence"/>
</dbReference>
<evidence type="ECO:0000313" key="2">
    <source>
        <dbReference type="Proteomes" id="UP001341840"/>
    </source>
</evidence>
<gene>
    <name evidence="1" type="ORF">PIB30_098987</name>
</gene>
<keyword evidence="2" id="KW-1185">Reference proteome</keyword>
<name>A0ABU6XUB1_9FABA</name>
<accession>A0ABU6XUB1</accession>
<protein>
    <submittedName>
        <fullName evidence="1">Uncharacterized protein</fullName>
    </submittedName>
</protein>
<comment type="caution">
    <text evidence="1">The sequence shown here is derived from an EMBL/GenBank/DDBJ whole genome shotgun (WGS) entry which is preliminary data.</text>
</comment>
<evidence type="ECO:0000313" key="1">
    <source>
        <dbReference type="EMBL" id="MED6201822.1"/>
    </source>
</evidence>
<proteinExistence type="predicted"/>
<organism evidence="1 2">
    <name type="scientific">Stylosanthes scabra</name>
    <dbReference type="NCBI Taxonomy" id="79078"/>
    <lineage>
        <taxon>Eukaryota</taxon>
        <taxon>Viridiplantae</taxon>
        <taxon>Streptophyta</taxon>
        <taxon>Embryophyta</taxon>
        <taxon>Tracheophyta</taxon>
        <taxon>Spermatophyta</taxon>
        <taxon>Magnoliopsida</taxon>
        <taxon>eudicotyledons</taxon>
        <taxon>Gunneridae</taxon>
        <taxon>Pentapetalae</taxon>
        <taxon>rosids</taxon>
        <taxon>fabids</taxon>
        <taxon>Fabales</taxon>
        <taxon>Fabaceae</taxon>
        <taxon>Papilionoideae</taxon>
        <taxon>50 kb inversion clade</taxon>
        <taxon>dalbergioids sensu lato</taxon>
        <taxon>Dalbergieae</taxon>
        <taxon>Pterocarpus clade</taxon>
        <taxon>Stylosanthes</taxon>
    </lineage>
</organism>
<reference evidence="1 2" key="1">
    <citation type="journal article" date="2023" name="Plants (Basel)">
        <title>Bridging the Gap: Combining Genomics and Transcriptomics Approaches to Understand Stylosanthes scabra, an Orphan Legume from the Brazilian Caatinga.</title>
        <authorList>
            <person name="Ferreira-Neto J.R.C."/>
            <person name="da Silva M.D."/>
            <person name="Binneck E."/>
            <person name="de Melo N.F."/>
            <person name="da Silva R.H."/>
            <person name="de Melo A.L.T.M."/>
            <person name="Pandolfi V."/>
            <person name="Bustamante F.O."/>
            <person name="Brasileiro-Vidal A.C."/>
            <person name="Benko-Iseppon A.M."/>
        </authorList>
    </citation>
    <scope>NUCLEOTIDE SEQUENCE [LARGE SCALE GENOMIC DNA]</scope>
    <source>
        <tissue evidence="1">Leaves</tissue>
    </source>
</reference>
<feature type="non-terminal residue" evidence="1">
    <location>
        <position position="107"/>
    </location>
</feature>
<sequence>MGVLMKIITAALLEKISQWSKPTIWEISKGSPTMILMPILTIQDRRTTLTLVREGTKIQRATTSKTVHLTNRFQDHHFNHHFHNNNNLIYDGPDLHPYQKLDEGFKP</sequence>